<accession>A0ACC2NG56</accession>
<dbReference type="Proteomes" id="UP001239111">
    <property type="component" value="Chromosome 3"/>
</dbReference>
<dbReference type="EMBL" id="CM056743">
    <property type="protein sequence ID" value="KAJ8670079.1"/>
    <property type="molecule type" value="Genomic_DNA"/>
</dbReference>
<organism evidence="1 2">
    <name type="scientific">Eretmocerus hayati</name>
    <dbReference type="NCBI Taxonomy" id="131215"/>
    <lineage>
        <taxon>Eukaryota</taxon>
        <taxon>Metazoa</taxon>
        <taxon>Ecdysozoa</taxon>
        <taxon>Arthropoda</taxon>
        <taxon>Hexapoda</taxon>
        <taxon>Insecta</taxon>
        <taxon>Pterygota</taxon>
        <taxon>Neoptera</taxon>
        <taxon>Endopterygota</taxon>
        <taxon>Hymenoptera</taxon>
        <taxon>Apocrita</taxon>
        <taxon>Proctotrupomorpha</taxon>
        <taxon>Chalcidoidea</taxon>
        <taxon>Aphelinidae</taxon>
        <taxon>Aphelininae</taxon>
        <taxon>Eretmocerus</taxon>
    </lineage>
</organism>
<keyword evidence="2" id="KW-1185">Reference proteome</keyword>
<protein>
    <submittedName>
        <fullName evidence="1">Uncharacterized protein</fullName>
    </submittedName>
</protein>
<gene>
    <name evidence="1" type="ORF">QAD02_001338</name>
</gene>
<evidence type="ECO:0000313" key="1">
    <source>
        <dbReference type="EMBL" id="KAJ8670079.1"/>
    </source>
</evidence>
<proteinExistence type="predicted"/>
<reference evidence="1" key="1">
    <citation type="submission" date="2023-04" db="EMBL/GenBank/DDBJ databases">
        <title>A chromosome-level genome assembly of the parasitoid wasp Eretmocerus hayati.</title>
        <authorList>
            <person name="Zhong Y."/>
            <person name="Liu S."/>
            <person name="Liu Y."/>
        </authorList>
    </citation>
    <scope>NUCLEOTIDE SEQUENCE</scope>
    <source>
        <strain evidence="1">ZJU_SS_LIU_2023</strain>
    </source>
</reference>
<evidence type="ECO:0000313" key="2">
    <source>
        <dbReference type="Proteomes" id="UP001239111"/>
    </source>
</evidence>
<comment type="caution">
    <text evidence="1">The sequence shown here is derived from an EMBL/GenBank/DDBJ whole genome shotgun (WGS) entry which is preliminary data.</text>
</comment>
<sequence length="227" mass="25450">MKICPNRVVIESNGEYLCDGTLLSPYFIITSAECMKQKDPWLTMKIKINADSTLEGAKTYAVGQVMVHENFTYTNFHTPVNNIALIRLNEPIRIQGGYKALNLIDADKNLDPGDEAYTCSSGGIKRNEENSKKHDLRQSDVLLVDRAVCNETYASVGGLADDQICAGYYGFRDTNAPCYGDLGSPLIIDNELVGMSSWVNDCHELNKPAVFTDIWFHLRWIYSHIDI</sequence>
<name>A0ACC2NG56_9HYME</name>